<proteinExistence type="predicted"/>
<accession>A0A6N6VFV5</accession>
<keyword evidence="3" id="KW-1185">Reference proteome</keyword>
<evidence type="ECO:0000313" key="2">
    <source>
        <dbReference type="EMBL" id="KAB7739104.1"/>
    </source>
</evidence>
<evidence type="ECO:0000313" key="3">
    <source>
        <dbReference type="Proteomes" id="UP000468901"/>
    </source>
</evidence>
<comment type="caution">
    <text evidence="2">The sequence shown here is derived from an EMBL/GenBank/DDBJ whole genome shotgun (WGS) entry which is preliminary data.</text>
</comment>
<protein>
    <submittedName>
        <fullName evidence="2">Chemotaxis protein chel</fullName>
    </submittedName>
</protein>
<sequence length="104" mass="11105">MIASLAAATPAYVHTPMQASTPGATRNAKAWAVAQEFESQFISVMAQSMFEGIKSDGPFDGGQGEGMFRSLLVDQYGKEMTKAGGIGIASNIYNEILKLQEQGR</sequence>
<dbReference type="Pfam" id="PF10135">
    <property type="entry name" value="Rod-binding"/>
    <property type="match status" value="1"/>
</dbReference>
<organism evidence="2 3">
    <name type="scientific">Parvibaculum sedimenti</name>
    <dbReference type="NCBI Taxonomy" id="2608632"/>
    <lineage>
        <taxon>Bacteria</taxon>
        <taxon>Pseudomonadati</taxon>
        <taxon>Pseudomonadota</taxon>
        <taxon>Alphaproteobacteria</taxon>
        <taxon>Hyphomicrobiales</taxon>
        <taxon>Parvibaculaceae</taxon>
        <taxon>Parvibaculum</taxon>
    </lineage>
</organism>
<reference evidence="2 3" key="1">
    <citation type="submission" date="2019-09" db="EMBL/GenBank/DDBJ databases">
        <title>Parvibaculum sedimenti sp. nov., isolated from sediment.</title>
        <authorList>
            <person name="Wang Y."/>
        </authorList>
    </citation>
    <scope>NUCLEOTIDE SEQUENCE [LARGE SCALE GENOMIC DNA]</scope>
    <source>
        <strain evidence="2 3">HXT-9</strain>
    </source>
</reference>
<gene>
    <name evidence="2" type="ORF">F2P47_13935</name>
</gene>
<dbReference type="Proteomes" id="UP000468901">
    <property type="component" value="Unassembled WGS sequence"/>
</dbReference>
<dbReference type="InterPro" id="IPR019301">
    <property type="entry name" value="Flagellar_prot_FlgJ_N"/>
</dbReference>
<dbReference type="RefSeq" id="WP_152216987.1">
    <property type="nucleotide sequence ID" value="NZ_JBAQYD010000226.1"/>
</dbReference>
<feature type="domain" description="Flagellar protein FlgJ N-terminal" evidence="1">
    <location>
        <begin position="47"/>
        <end position="94"/>
    </location>
</feature>
<name>A0A6N6VFV5_9HYPH</name>
<evidence type="ECO:0000259" key="1">
    <source>
        <dbReference type="Pfam" id="PF10135"/>
    </source>
</evidence>
<dbReference type="AlphaFoldDB" id="A0A6N6VFV5"/>
<dbReference type="EMBL" id="WESC01000013">
    <property type="protein sequence ID" value="KAB7739104.1"/>
    <property type="molecule type" value="Genomic_DNA"/>
</dbReference>